<dbReference type="PANTHER" id="PTHR23056">
    <property type="entry name" value="CALCINEURIN B"/>
    <property type="match status" value="1"/>
</dbReference>
<keyword evidence="1 3" id="KW-0677">Repeat</keyword>
<keyword evidence="6" id="KW-1185">Reference proteome</keyword>
<keyword evidence="3" id="KW-0472">Membrane</keyword>
<evidence type="ECO:0000256" key="3">
    <source>
        <dbReference type="RuleBase" id="RU369080"/>
    </source>
</evidence>
<dbReference type="Gene3D" id="1.10.238.10">
    <property type="entry name" value="EF-hand"/>
    <property type="match status" value="1"/>
</dbReference>
<evidence type="ECO:0000256" key="2">
    <source>
        <dbReference type="ARBA" id="ARBA00023774"/>
    </source>
</evidence>
<evidence type="ECO:0000256" key="1">
    <source>
        <dbReference type="ARBA" id="ARBA00022737"/>
    </source>
</evidence>
<comment type="similarity">
    <text evidence="2 3">Belongs to the calcineurin regulatory subunit family.</text>
</comment>
<comment type="caution">
    <text evidence="5">The sequence shown here is derived from an EMBL/GenBank/DDBJ whole genome shotgun (WGS) entry which is preliminary data.</text>
</comment>
<protein>
    <recommendedName>
        <fullName evidence="3">Calcineurin B-like protein</fullName>
    </recommendedName>
</protein>
<dbReference type="EMBL" id="NKXS01005984">
    <property type="protein sequence ID" value="PIN02304.1"/>
    <property type="molecule type" value="Genomic_DNA"/>
</dbReference>
<dbReference type="PROSITE" id="PS50222">
    <property type="entry name" value="EF_HAND_2"/>
    <property type="match status" value="1"/>
</dbReference>
<dbReference type="OrthoDB" id="1426608at2759"/>
<dbReference type="InterPro" id="IPR002048">
    <property type="entry name" value="EF_hand_dom"/>
</dbReference>
<comment type="subcellular location">
    <subcellularLocation>
        <location evidence="3">Membrane</location>
    </subcellularLocation>
</comment>
<dbReference type="GO" id="GO:0005509">
    <property type="term" value="F:calcium ion binding"/>
    <property type="evidence" value="ECO:0007669"/>
    <property type="project" value="UniProtKB-UniRule"/>
</dbReference>
<dbReference type="PANTHER" id="PTHR23056:SF110">
    <property type="entry name" value="CALMODULIN"/>
    <property type="match status" value="1"/>
</dbReference>
<dbReference type="AlphaFoldDB" id="A0A2G9GAH8"/>
<keyword evidence="3" id="KW-0106">Calcium</keyword>
<comment type="subunit">
    <text evidence="3">Homodimer. Interacts with CIPK.</text>
</comment>
<dbReference type="InterPro" id="IPR011992">
    <property type="entry name" value="EF-hand-dom_pair"/>
</dbReference>
<keyword evidence="3" id="KW-0479">Metal-binding</keyword>
<dbReference type="STRING" id="429701.A0A2G9GAH8"/>
<reference evidence="6" key="1">
    <citation type="journal article" date="2018" name="Gigascience">
        <title>Genome assembly of the Pink Ipe (Handroanthus impetiginosus, Bignoniaceae), a highly valued, ecologically keystone Neotropical timber forest tree.</title>
        <authorList>
            <person name="Silva-Junior O.B."/>
            <person name="Grattapaglia D."/>
            <person name="Novaes E."/>
            <person name="Collevatti R.G."/>
        </authorList>
    </citation>
    <scope>NUCLEOTIDE SEQUENCE [LARGE SCALE GENOMIC DNA]</scope>
    <source>
        <strain evidence="6">cv. UFG-1</strain>
    </source>
</reference>
<dbReference type="GO" id="GO:0019722">
    <property type="term" value="P:calcium-mediated signaling"/>
    <property type="evidence" value="ECO:0007669"/>
    <property type="project" value="UniProtKB-UniRule"/>
</dbReference>
<dbReference type="GO" id="GO:0019900">
    <property type="term" value="F:kinase binding"/>
    <property type="evidence" value="ECO:0007669"/>
    <property type="project" value="UniProtKB-UniRule"/>
</dbReference>
<comment type="function">
    <text evidence="3">Acts as a calcium sensor. CBL proteins interact with CIPK serine-threonine protein kinases. Binding of a CBL protein to the regulatory NAF domain of a CIPK protein lead to the activation of the kinase in a calcium-dependent manner.</text>
</comment>
<evidence type="ECO:0000313" key="6">
    <source>
        <dbReference type="Proteomes" id="UP000231279"/>
    </source>
</evidence>
<evidence type="ECO:0000313" key="5">
    <source>
        <dbReference type="EMBL" id="PIN02304.1"/>
    </source>
</evidence>
<dbReference type="InterPro" id="IPR045198">
    <property type="entry name" value="CNBL1-10"/>
</dbReference>
<sequence>MVLAILHESNLVLSDDIVEIIVGTTFCEADTKGDGRIDLDEWTDYVSKNPTLMKNMTLPHLKDITPAFPSFVAHPEVEDLEI</sequence>
<accession>A0A2G9GAH8</accession>
<proteinExistence type="inferred from homology"/>
<dbReference type="SUPFAM" id="SSF47473">
    <property type="entry name" value="EF-hand"/>
    <property type="match status" value="1"/>
</dbReference>
<evidence type="ECO:0000259" key="4">
    <source>
        <dbReference type="PROSITE" id="PS50222"/>
    </source>
</evidence>
<dbReference type="GO" id="GO:0016020">
    <property type="term" value="C:membrane"/>
    <property type="evidence" value="ECO:0007669"/>
    <property type="project" value="UniProtKB-SubCell"/>
</dbReference>
<name>A0A2G9GAH8_9LAMI</name>
<dbReference type="Proteomes" id="UP000231279">
    <property type="component" value="Unassembled WGS sequence"/>
</dbReference>
<feature type="domain" description="EF-hand" evidence="4">
    <location>
        <begin position="17"/>
        <end position="52"/>
    </location>
</feature>
<gene>
    <name evidence="5" type="ORF">CDL12_25182</name>
</gene>
<organism evidence="5 6">
    <name type="scientific">Handroanthus impetiginosus</name>
    <dbReference type="NCBI Taxonomy" id="429701"/>
    <lineage>
        <taxon>Eukaryota</taxon>
        <taxon>Viridiplantae</taxon>
        <taxon>Streptophyta</taxon>
        <taxon>Embryophyta</taxon>
        <taxon>Tracheophyta</taxon>
        <taxon>Spermatophyta</taxon>
        <taxon>Magnoliopsida</taxon>
        <taxon>eudicotyledons</taxon>
        <taxon>Gunneridae</taxon>
        <taxon>Pentapetalae</taxon>
        <taxon>asterids</taxon>
        <taxon>lamiids</taxon>
        <taxon>Lamiales</taxon>
        <taxon>Bignoniaceae</taxon>
        <taxon>Crescentiina</taxon>
        <taxon>Tabebuia alliance</taxon>
        <taxon>Handroanthus</taxon>
    </lineage>
</organism>